<evidence type="ECO:0000313" key="2">
    <source>
        <dbReference type="EMBL" id="MCP2273141.1"/>
    </source>
</evidence>
<dbReference type="EMBL" id="JAMTCO010000015">
    <property type="protein sequence ID" value="MCP2273141.1"/>
    <property type="molecule type" value="Genomic_DNA"/>
</dbReference>
<dbReference type="Gene3D" id="1.10.260.40">
    <property type="entry name" value="lambda repressor-like DNA-binding domains"/>
    <property type="match status" value="1"/>
</dbReference>
<protein>
    <recommendedName>
        <fullName evidence="4">Helix-turn-helix protein</fullName>
    </recommendedName>
</protein>
<keyword evidence="3" id="KW-1185">Reference proteome</keyword>
<feature type="region of interest" description="Disordered" evidence="1">
    <location>
        <begin position="218"/>
        <end position="248"/>
    </location>
</feature>
<dbReference type="Proteomes" id="UP001205185">
    <property type="component" value="Unassembled WGS sequence"/>
</dbReference>
<dbReference type="CDD" id="cd00093">
    <property type="entry name" value="HTH_XRE"/>
    <property type="match status" value="1"/>
</dbReference>
<sequence>MSPRGRSPANSLIVRHGPIYNHFAHRWCLKAQLPDGTPATTIFDLAPDLRTALIHPAAIPTYSIALTTRDTHRIADLCRKPGQTATFTNPGVTLTAAHAPDGITMTSTARHQQLTLTYRHSTAAALATLSRTPRHAPHTPQGGLLMPDNWQAVGHAITQRREDLLLKQCDLANRSGVSQAIIRELEYNTVERRRSHRTLEALSTALEWPAGHLTAIRATSPTSTSPTPPPQPSADPNAPFRPTGTQQA</sequence>
<organism evidence="2 3">
    <name type="scientific">Actinokineospora diospyrosa</name>
    <dbReference type="NCBI Taxonomy" id="103728"/>
    <lineage>
        <taxon>Bacteria</taxon>
        <taxon>Bacillati</taxon>
        <taxon>Actinomycetota</taxon>
        <taxon>Actinomycetes</taxon>
        <taxon>Pseudonocardiales</taxon>
        <taxon>Pseudonocardiaceae</taxon>
        <taxon>Actinokineospora</taxon>
    </lineage>
</organism>
<dbReference type="InterPro" id="IPR010982">
    <property type="entry name" value="Lambda_DNA-bd_dom_sf"/>
</dbReference>
<dbReference type="RefSeq" id="WP_253890225.1">
    <property type="nucleotide sequence ID" value="NZ_BAAAVB010000019.1"/>
</dbReference>
<dbReference type="InterPro" id="IPR001387">
    <property type="entry name" value="Cro/C1-type_HTH"/>
</dbReference>
<evidence type="ECO:0000313" key="3">
    <source>
        <dbReference type="Proteomes" id="UP001205185"/>
    </source>
</evidence>
<evidence type="ECO:0008006" key="4">
    <source>
        <dbReference type="Google" id="ProtNLM"/>
    </source>
</evidence>
<proteinExistence type="predicted"/>
<accession>A0ABT1IKV5</accession>
<gene>
    <name evidence="2" type="ORF">LV75_005667</name>
</gene>
<reference evidence="2 3" key="1">
    <citation type="submission" date="2022-06" db="EMBL/GenBank/DDBJ databases">
        <title>Genomic Encyclopedia of Archaeal and Bacterial Type Strains, Phase II (KMG-II): from individual species to whole genera.</title>
        <authorList>
            <person name="Goeker M."/>
        </authorList>
    </citation>
    <scope>NUCLEOTIDE SEQUENCE [LARGE SCALE GENOMIC DNA]</scope>
    <source>
        <strain evidence="2 3">DSM 44255</strain>
    </source>
</reference>
<name>A0ABT1IKV5_9PSEU</name>
<dbReference type="SUPFAM" id="SSF47413">
    <property type="entry name" value="lambda repressor-like DNA-binding domains"/>
    <property type="match status" value="1"/>
</dbReference>
<evidence type="ECO:0000256" key="1">
    <source>
        <dbReference type="SAM" id="MobiDB-lite"/>
    </source>
</evidence>
<comment type="caution">
    <text evidence="2">The sequence shown here is derived from an EMBL/GenBank/DDBJ whole genome shotgun (WGS) entry which is preliminary data.</text>
</comment>